<evidence type="ECO:0000313" key="3">
    <source>
        <dbReference type="EMBL" id="UXE64265.1"/>
    </source>
</evidence>
<name>A0A977L4F0_9CYAN</name>
<keyword evidence="1" id="KW-0472">Membrane</keyword>
<accession>A0A977L4F0</accession>
<dbReference type="AlphaFoldDB" id="A0A977L4F0"/>
<organism evidence="3">
    <name type="scientific">Woronichinia naegeliana WA131</name>
    <dbReference type="NCBI Taxonomy" id="2824559"/>
    <lineage>
        <taxon>Bacteria</taxon>
        <taxon>Bacillati</taxon>
        <taxon>Cyanobacteriota</taxon>
        <taxon>Cyanophyceae</taxon>
        <taxon>Synechococcales</taxon>
        <taxon>Coelosphaeriaceae</taxon>
        <taxon>Woronichinia</taxon>
    </lineage>
</organism>
<reference evidence="3" key="1">
    <citation type="submission" date="2021-04" db="EMBL/GenBank/DDBJ databases">
        <title>Genome sequence of Woronichinia naegeliana from Washington state freshwater lake bloom.</title>
        <authorList>
            <person name="Dreher T.W."/>
        </authorList>
    </citation>
    <scope>NUCLEOTIDE SEQUENCE</scope>
    <source>
        <strain evidence="3">WA131</strain>
    </source>
</reference>
<dbReference type="Proteomes" id="UP001065613">
    <property type="component" value="Chromosome"/>
</dbReference>
<proteinExistence type="predicted"/>
<sequence>MLFLSKLLPLFIYPLGLITLLIAFSSYLAWKKRSWLQFPLILALLLLLLTGNRWVSDALLASLEHQNLPQHLPSAEAIVILGGGIYSAIPPRPMIEVSEAGDRVLYGAKLYREGKAPLLIVTGGRITWLSQGQPEAKDMASLLEFFGVPPRAIVEEPLSLNTYENGVNVKKILEARGIKQVLLVTSAFHMPRSKLIFQKLGIDVIAAPTDFRIEVGQTEQFTLGTILINLIPNVDSLAQTTLVLKEYLGIFLYAI</sequence>
<dbReference type="PANTHER" id="PTHR30336:SF4">
    <property type="entry name" value="ENVELOPE BIOGENESIS FACTOR ELYC"/>
    <property type="match status" value="1"/>
</dbReference>
<evidence type="ECO:0000259" key="2">
    <source>
        <dbReference type="Pfam" id="PF02698"/>
    </source>
</evidence>
<feature type="transmembrane region" description="Helical" evidence="1">
    <location>
        <begin position="7"/>
        <end position="30"/>
    </location>
</feature>
<dbReference type="InterPro" id="IPR014729">
    <property type="entry name" value="Rossmann-like_a/b/a_fold"/>
</dbReference>
<dbReference type="GO" id="GO:0043164">
    <property type="term" value="P:Gram-negative-bacterium-type cell wall biogenesis"/>
    <property type="evidence" value="ECO:0007669"/>
    <property type="project" value="TreeGrafter"/>
</dbReference>
<dbReference type="InterPro" id="IPR003848">
    <property type="entry name" value="DUF218"/>
</dbReference>
<keyword evidence="1" id="KW-0812">Transmembrane</keyword>
<dbReference type="KEGG" id="wna:KA717_18355"/>
<gene>
    <name evidence="3" type="ORF">KA717_18355</name>
</gene>
<feature type="domain" description="DUF218" evidence="2">
    <location>
        <begin position="76"/>
        <end position="249"/>
    </location>
</feature>
<evidence type="ECO:0000256" key="1">
    <source>
        <dbReference type="SAM" id="Phobius"/>
    </source>
</evidence>
<keyword evidence="1" id="KW-1133">Transmembrane helix</keyword>
<dbReference type="PANTHER" id="PTHR30336">
    <property type="entry name" value="INNER MEMBRANE PROTEIN, PROBABLE PERMEASE"/>
    <property type="match status" value="1"/>
</dbReference>
<dbReference type="Gene3D" id="3.40.50.620">
    <property type="entry name" value="HUPs"/>
    <property type="match status" value="1"/>
</dbReference>
<dbReference type="CDD" id="cd06259">
    <property type="entry name" value="YdcF-like"/>
    <property type="match status" value="1"/>
</dbReference>
<dbReference type="Pfam" id="PF02698">
    <property type="entry name" value="DUF218"/>
    <property type="match status" value="1"/>
</dbReference>
<protein>
    <submittedName>
        <fullName evidence="3">YdcF family protein</fullName>
    </submittedName>
</protein>
<dbReference type="InterPro" id="IPR051599">
    <property type="entry name" value="Cell_Envelope_Assoc"/>
</dbReference>
<dbReference type="GO" id="GO:0000270">
    <property type="term" value="P:peptidoglycan metabolic process"/>
    <property type="evidence" value="ECO:0007669"/>
    <property type="project" value="TreeGrafter"/>
</dbReference>
<feature type="transmembrane region" description="Helical" evidence="1">
    <location>
        <begin position="36"/>
        <end position="55"/>
    </location>
</feature>
<dbReference type="GO" id="GO:0005886">
    <property type="term" value="C:plasma membrane"/>
    <property type="evidence" value="ECO:0007669"/>
    <property type="project" value="TreeGrafter"/>
</dbReference>
<dbReference type="EMBL" id="CP073041">
    <property type="protein sequence ID" value="UXE64265.1"/>
    <property type="molecule type" value="Genomic_DNA"/>
</dbReference>